<dbReference type="Pfam" id="PF00001">
    <property type="entry name" value="7tm_1"/>
    <property type="match status" value="2"/>
</dbReference>
<dbReference type="GO" id="GO:0005886">
    <property type="term" value="C:plasma membrane"/>
    <property type="evidence" value="ECO:0007669"/>
    <property type="project" value="UniProtKB-SubCell"/>
</dbReference>
<keyword evidence="3 6" id="KW-0812">Transmembrane</keyword>
<organism evidence="8 9">
    <name type="scientific">Pocillopora meandrina</name>
    <dbReference type="NCBI Taxonomy" id="46732"/>
    <lineage>
        <taxon>Eukaryota</taxon>
        <taxon>Metazoa</taxon>
        <taxon>Cnidaria</taxon>
        <taxon>Anthozoa</taxon>
        <taxon>Hexacorallia</taxon>
        <taxon>Scleractinia</taxon>
        <taxon>Astrocoeniina</taxon>
        <taxon>Pocilloporidae</taxon>
        <taxon>Pocillopora</taxon>
    </lineage>
</organism>
<feature type="transmembrane region" description="Helical" evidence="6">
    <location>
        <begin position="542"/>
        <end position="563"/>
    </location>
</feature>
<feature type="transmembrane region" description="Helical" evidence="6">
    <location>
        <begin position="505"/>
        <end position="530"/>
    </location>
</feature>
<comment type="subcellular location">
    <subcellularLocation>
        <location evidence="1">Cell membrane</location>
        <topology evidence="1">Multi-pass membrane protein</topology>
    </subcellularLocation>
</comment>
<keyword evidence="9" id="KW-1185">Reference proteome</keyword>
<dbReference type="InterPro" id="IPR017452">
    <property type="entry name" value="GPCR_Rhodpsn_7TM"/>
</dbReference>
<dbReference type="PRINTS" id="PR00237">
    <property type="entry name" value="GPCRRHODOPSN"/>
</dbReference>
<dbReference type="SUPFAM" id="SSF81321">
    <property type="entry name" value="Family A G protein-coupled receptor-like"/>
    <property type="match status" value="2"/>
</dbReference>
<feature type="transmembrane region" description="Helical" evidence="6">
    <location>
        <begin position="47"/>
        <end position="67"/>
    </location>
</feature>
<dbReference type="InterPro" id="IPR000276">
    <property type="entry name" value="GPCR_Rhodpsn"/>
</dbReference>
<feature type="transmembrane region" description="Helical" evidence="6">
    <location>
        <begin position="457"/>
        <end position="476"/>
    </location>
</feature>
<dbReference type="PROSITE" id="PS50262">
    <property type="entry name" value="G_PROTEIN_RECEP_F1_2"/>
    <property type="match status" value="2"/>
</dbReference>
<feature type="domain" description="G-protein coupled receptors family 1 profile" evidence="7">
    <location>
        <begin position="323"/>
        <end position="561"/>
    </location>
</feature>
<proteinExistence type="predicted"/>
<reference evidence="8 9" key="1">
    <citation type="submission" date="2022-05" db="EMBL/GenBank/DDBJ databases">
        <authorList>
            <consortium name="Genoscope - CEA"/>
            <person name="William W."/>
        </authorList>
    </citation>
    <scope>NUCLEOTIDE SEQUENCE [LARGE SCALE GENOMIC DNA]</scope>
</reference>
<accession>A0AAU9WFU3</accession>
<protein>
    <recommendedName>
        <fullName evidence="7">G-protein coupled receptors family 1 profile domain-containing protein</fullName>
    </recommendedName>
</protein>
<evidence type="ECO:0000256" key="5">
    <source>
        <dbReference type="ARBA" id="ARBA00023136"/>
    </source>
</evidence>
<dbReference type="CDD" id="cd00637">
    <property type="entry name" value="7tm_classA_rhodopsin-like"/>
    <property type="match status" value="2"/>
</dbReference>
<evidence type="ECO:0000256" key="1">
    <source>
        <dbReference type="ARBA" id="ARBA00004651"/>
    </source>
</evidence>
<feature type="transmembrane region" description="Helical" evidence="6">
    <location>
        <begin position="343"/>
        <end position="363"/>
    </location>
</feature>
<dbReference type="GO" id="GO:0004930">
    <property type="term" value="F:G protein-coupled receptor activity"/>
    <property type="evidence" value="ECO:0007669"/>
    <property type="project" value="InterPro"/>
</dbReference>
<feature type="transmembrane region" description="Helical" evidence="6">
    <location>
        <begin position="129"/>
        <end position="148"/>
    </location>
</feature>
<feature type="transmembrane region" description="Helical" evidence="6">
    <location>
        <begin position="87"/>
        <end position="108"/>
    </location>
</feature>
<evidence type="ECO:0000256" key="3">
    <source>
        <dbReference type="ARBA" id="ARBA00022692"/>
    </source>
</evidence>
<feature type="transmembrane region" description="Helical" evidence="6">
    <location>
        <begin position="425"/>
        <end position="445"/>
    </location>
</feature>
<evidence type="ECO:0000313" key="9">
    <source>
        <dbReference type="Proteomes" id="UP001159428"/>
    </source>
</evidence>
<dbReference type="PANTHER" id="PTHR22750">
    <property type="entry name" value="G-PROTEIN COUPLED RECEPTOR"/>
    <property type="match status" value="1"/>
</dbReference>
<name>A0AAU9WFU3_9CNID</name>
<feature type="transmembrane region" description="Helical" evidence="6">
    <location>
        <begin position="160"/>
        <end position="181"/>
    </location>
</feature>
<keyword evidence="4 6" id="KW-1133">Transmembrane helix</keyword>
<sequence length="630" mass="71818">MASHRYLSNLITGIINAIFAPFAVIANFLVFVAILRSPTLRCTPSCMLIACLALSDFLVGVIVQPAYLAYRLRENQYGYVNCAVRLLYANGFYICYGVSFMSLSTISFERYLALRLHLRYKCLVTVRRVLIFVVFIWFLNVALTSLQWARIIKIARGTSLFFWFMSLFIAGISQFGIHRIVRRHCRDIERHQRLSAGNQNFRIQVRLAVSVAYIVGIYFFFNLPVLVVTTYHQIATGHIDSYDYYSWSETIAFLNSFINPMKNMANITNASSTTVSSDFRPLGKDFCVLILPDPEFGKAAERSTTNLVTGVINAVLSPFGVAANFLIILVISRKISLRTPLNVLLGCLAASDFLVGLLVQPSYVAFRLIENPHKFVPCALRLFYSTGFFVCYGVSLVILCVISWERLLALLFPLKYSHLIRLSRIFKLIILIWLANILLTLLQWAHTEVARGIHLGSWLLLLIAAVVSQLRILPIIRYHQQQIKRLQSSYPEIYLPNHTHMQVKFAANIACIVAVYLAFNLPVLLITTVHQIVQIDINTYDLYSWAETAAFFNSSVNPVICLWRVKLIRKGIRELCTCRKERKIPRYLSNTTLSDKDVSLVRFRRCQEPSIVIIVSNNDLSDNGDEKFPK</sequence>
<keyword evidence="5 6" id="KW-0472">Membrane</keyword>
<keyword evidence="2" id="KW-1003">Cell membrane</keyword>
<evidence type="ECO:0000256" key="6">
    <source>
        <dbReference type="SAM" id="Phobius"/>
    </source>
</evidence>
<evidence type="ECO:0000256" key="4">
    <source>
        <dbReference type="ARBA" id="ARBA00022989"/>
    </source>
</evidence>
<feature type="transmembrane region" description="Helical" evidence="6">
    <location>
        <begin position="6"/>
        <end position="35"/>
    </location>
</feature>
<dbReference type="Gene3D" id="1.20.1070.10">
    <property type="entry name" value="Rhodopsin 7-helix transmembrane proteins"/>
    <property type="match status" value="2"/>
</dbReference>
<feature type="domain" description="G-protein coupled receptors family 1 profile" evidence="7">
    <location>
        <begin position="26"/>
        <end position="263"/>
    </location>
</feature>
<evidence type="ECO:0000256" key="2">
    <source>
        <dbReference type="ARBA" id="ARBA00022475"/>
    </source>
</evidence>
<feature type="transmembrane region" description="Helical" evidence="6">
    <location>
        <begin position="201"/>
        <end position="221"/>
    </location>
</feature>
<feature type="transmembrane region" description="Helical" evidence="6">
    <location>
        <begin position="383"/>
        <end position="404"/>
    </location>
</feature>
<comment type="caution">
    <text evidence="8">The sequence shown here is derived from an EMBL/GenBank/DDBJ whole genome shotgun (WGS) entry which is preliminary data.</text>
</comment>
<feature type="transmembrane region" description="Helical" evidence="6">
    <location>
        <begin position="311"/>
        <end position="331"/>
    </location>
</feature>
<dbReference type="SMART" id="SM01381">
    <property type="entry name" value="7TM_GPCR_Srsx"/>
    <property type="match status" value="1"/>
</dbReference>
<dbReference type="Proteomes" id="UP001159428">
    <property type="component" value="Unassembled WGS sequence"/>
</dbReference>
<evidence type="ECO:0000313" key="8">
    <source>
        <dbReference type="EMBL" id="CAH3115794.1"/>
    </source>
</evidence>
<evidence type="ECO:0000259" key="7">
    <source>
        <dbReference type="PROSITE" id="PS50262"/>
    </source>
</evidence>
<dbReference type="EMBL" id="CALNXJ010000015">
    <property type="protein sequence ID" value="CAH3115794.1"/>
    <property type="molecule type" value="Genomic_DNA"/>
</dbReference>
<dbReference type="AlphaFoldDB" id="A0AAU9WFU3"/>
<gene>
    <name evidence="8" type="ORF">PMEA_00006763</name>
</gene>